<reference evidence="4" key="1">
    <citation type="submission" date="2025-08" db="UniProtKB">
        <authorList>
            <consortium name="RefSeq"/>
        </authorList>
    </citation>
    <scope>IDENTIFICATION</scope>
</reference>
<feature type="region of interest" description="Disordered" evidence="1">
    <location>
        <begin position="779"/>
        <end position="873"/>
    </location>
</feature>
<sequence>MKKFFDSRRELASSGPGSGAGGGGIGSISSGGSFIGRVFTIGRYQVTVDETVAEGGFAIVFLVRTNQGVRCALKRMYVNNEHDLQICELEIQIMRDLVGHRNIVGFLDSSITAVGAGDVWEVLILMDFCRGGQVVNLMNQRLQTGFTEAEVLQIFCDTCEAVARLHQCKTPIIHRDLKVENILLHDRGHYVLCDFGSATNRFQNPQTEGVPLVEEEIKKYTTLSYRAPEMINLYNGTVITTKADIWAMGCLLYKLCYFTLPFGESQVAICDGSFTIPDNSRYSPDMHCLIRYMLEPDPEKRPDIYQVSYFAFRLAGIECPIQNVHNSPILTKLPEPIRASEAVAKKSQSKARLTDPVPTMETSIAPRSRPKAGGTQPIGILPIQPALTPRKRPNVAAGGPQPIGVLAAAQPAAAVQSVQQAPAAQATSPLAQTTSSQPMATPQHQQGLFMKQQAAAFFIPHQQVNQQHQLVQSLYKRQQPPMPAPHSSVAVQPKASPVAPLQPPAGPVPPSPQTAAPPKPAATGPAAPDSDSDCDSEPTPLASGRGLHKVGSLTPPSSPKMGPRGGHRRILSDVTHSAVFGVPVSRSTQLLQAAAAEASLNKSKSASTTPSGSPCSSQQSVNQPGEGVAQTALFAPSGSWNPFGDDNFSKLTAEELLNKDFTKLVETTTGERASLSTENLIPGLQPVSAAGATGKAFPAAAKADMYVDSLILGLETASASLPDSAYLMSGFQPPEAGEKGTEDEFDPIPVLISKNSNNQELKGVSNGYAVLDEGGSEMELRGEGHRANEGCIHSSDDEEDERVKEEQGRRARERGVVHDCSGSRPLLLDSDEEEQQGSEFPLPSSQPSLSHPQLSNSSHQPTPSLCAPSLTHSHQMPQQARVVEVVSDVFFKSPFRIEQEAGDVFANAPFQRPSVVAQQHPDVFLQAPFVKPKTQHPHPAVVHPVAPEPALLSQVATQPFRPQALAKYSRHFEGPLPHQPVTAQRVLSNVSRQAAVGSVPVGPLHSWTSEPCCACISVCWTALDCIGLHSTLSQGDGHCHHFESICRSTPVPRPSLKIRIC</sequence>
<dbReference type="InterPro" id="IPR008271">
    <property type="entry name" value="Ser/Thr_kinase_AS"/>
</dbReference>
<feature type="domain" description="Protein kinase" evidence="2">
    <location>
        <begin position="46"/>
        <end position="312"/>
    </location>
</feature>
<proteinExistence type="predicted"/>
<dbReference type="SUPFAM" id="SSF56112">
    <property type="entry name" value="Protein kinase-like (PK-like)"/>
    <property type="match status" value="1"/>
</dbReference>
<dbReference type="InterPro" id="IPR000719">
    <property type="entry name" value="Prot_kinase_dom"/>
</dbReference>
<feature type="compositionally biased region" description="Basic and acidic residues" evidence="1">
    <location>
        <begin position="801"/>
        <end position="817"/>
    </location>
</feature>
<dbReference type="CDD" id="cd14037">
    <property type="entry name" value="STKc_NAK_like"/>
    <property type="match status" value="1"/>
</dbReference>
<evidence type="ECO:0000313" key="4">
    <source>
        <dbReference type="RefSeq" id="XP_045562888.1"/>
    </source>
</evidence>
<dbReference type="SMART" id="SM00220">
    <property type="entry name" value="S_TKc"/>
    <property type="match status" value="1"/>
</dbReference>
<feature type="region of interest" description="Disordered" evidence="1">
    <location>
        <begin position="341"/>
        <end position="381"/>
    </location>
</feature>
<keyword evidence="3" id="KW-1185">Reference proteome</keyword>
<accession>A0ABM3DVQ6</accession>
<evidence type="ECO:0000259" key="2">
    <source>
        <dbReference type="PROSITE" id="PS50011"/>
    </source>
</evidence>
<feature type="region of interest" description="Disordered" evidence="1">
    <location>
        <begin position="426"/>
        <end position="445"/>
    </location>
</feature>
<dbReference type="GO" id="GO:0016301">
    <property type="term" value="F:kinase activity"/>
    <property type="evidence" value="ECO:0007669"/>
    <property type="project" value="UniProtKB-KW"/>
</dbReference>
<dbReference type="Pfam" id="PF00069">
    <property type="entry name" value="Pkinase"/>
    <property type="match status" value="1"/>
</dbReference>
<feature type="region of interest" description="Disordered" evidence="1">
    <location>
        <begin position="476"/>
        <end position="568"/>
    </location>
</feature>
<dbReference type="InterPro" id="IPR051744">
    <property type="entry name" value="AP2_assoc_SerThr_kinase"/>
</dbReference>
<keyword evidence="4" id="KW-0418">Kinase</keyword>
<feature type="compositionally biased region" description="Low complexity" evidence="1">
    <location>
        <begin position="426"/>
        <end position="438"/>
    </location>
</feature>
<dbReference type="InterPro" id="IPR011009">
    <property type="entry name" value="Kinase-like_dom_sf"/>
</dbReference>
<name>A0ABM3DVQ6_SALSA</name>
<feature type="compositionally biased region" description="Polar residues" evidence="1">
    <location>
        <begin position="608"/>
        <end position="623"/>
    </location>
</feature>
<dbReference type="Proteomes" id="UP001652741">
    <property type="component" value="Chromosome ssa24"/>
</dbReference>
<dbReference type="PROSITE" id="PS00108">
    <property type="entry name" value="PROTEIN_KINASE_ST"/>
    <property type="match status" value="1"/>
</dbReference>
<dbReference type="PANTHER" id="PTHR47907">
    <property type="entry name" value="PROTEIN KINASE DOMAIN-CONTAINING PROTEIN"/>
    <property type="match status" value="1"/>
</dbReference>
<protein>
    <submittedName>
        <fullName evidence="4">AP2-associated protein kinase 1 isoform X23</fullName>
    </submittedName>
</protein>
<keyword evidence="4" id="KW-0808">Transferase</keyword>
<evidence type="ECO:0000313" key="3">
    <source>
        <dbReference type="Proteomes" id="UP001652741"/>
    </source>
</evidence>
<feature type="region of interest" description="Disordered" evidence="1">
    <location>
        <begin position="602"/>
        <end position="626"/>
    </location>
</feature>
<feature type="compositionally biased region" description="Low complexity" evidence="1">
    <location>
        <begin position="841"/>
        <end position="861"/>
    </location>
</feature>
<feature type="compositionally biased region" description="Pro residues" evidence="1">
    <location>
        <begin position="500"/>
        <end position="520"/>
    </location>
</feature>
<gene>
    <name evidence="4" type="primary">LOC106585601</name>
</gene>
<dbReference type="PROSITE" id="PS50011">
    <property type="entry name" value="PROTEIN_KINASE_DOM"/>
    <property type="match status" value="1"/>
</dbReference>
<feature type="compositionally biased region" description="Basic and acidic residues" evidence="1">
    <location>
        <begin position="779"/>
        <end position="788"/>
    </location>
</feature>
<dbReference type="RefSeq" id="XP_045562888.1">
    <property type="nucleotide sequence ID" value="XM_045706932.1"/>
</dbReference>
<dbReference type="GeneID" id="106585601"/>
<dbReference type="PANTHER" id="PTHR47907:SF5">
    <property type="entry name" value="AP2 ASSOCIATED KINASE 1"/>
    <property type="match status" value="1"/>
</dbReference>
<organism evidence="3 4">
    <name type="scientific">Salmo salar</name>
    <name type="common">Atlantic salmon</name>
    <dbReference type="NCBI Taxonomy" id="8030"/>
    <lineage>
        <taxon>Eukaryota</taxon>
        <taxon>Metazoa</taxon>
        <taxon>Chordata</taxon>
        <taxon>Craniata</taxon>
        <taxon>Vertebrata</taxon>
        <taxon>Euteleostomi</taxon>
        <taxon>Actinopterygii</taxon>
        <taxon>Neopterygii</taxon>
        <taxon>Teleostei</taxon>
        <taxon>Protacanthopterygii</taxon>
        <taxon>Salmoniformes</taxon>
        <taxon>Salmonidae</taxon>
        <taxon>Salmoninae</taxon>
        <taxon>Salmo</taxon>
    </lineage>
</organism>
<evidence type="ECO:0000256" key="1">
    <source>
        <dbReference type="SAM" id="MobiDB-lite"/>
    </source>
</evidence>
<dbReference type="Gene3D" id="1.10.510.10">
    <property type="entry name" value="Transferase(Phosphotransferase) domain 1"/>
    <property type="match status" value="1"/>
</dbReference>